<dbReference type="InterPro" id="IPR042099">
    <property type="entry name" value="ANL_N_sf"/>
</dbReference>
<name>A0A645D4N0_9ZZZZ</name>
<reference evidence="1" key="1">
    <citation type="submission" date="2019-08" db="EMBL/GenBank/DDBJ databases">
        <authorList>
            <person name="Kucharzyk K."/>
            <person name="Murdoch R.W."/>
            <person name="Higgins S."/>
            <person name="Loffler F."/>
        </authorList>
    </citation>
    <scope>NUCLEOTIDE SEQUENCE</scope>
</reference>
<protein>
    <recommendedName>
        <fullName evidence="2">Phenylacetate-coenzyme A ligase</fullName>
    </recommendedName>
</protein>
<gene>
    <name evidence="1" type="ORF">SDC9_131512</name>
</gene>
<dbReference type="PANTHER" id="PTHR36932">
    <property type="entry name" value="CAPSULAR POLYSACCHARIDE BIOSYNTHESIS PROTEIN"/>
    <property type="match status" value="1"/>
</dbReference>
<dbReference type="Gene3D" id="3.40.50.12780">
    <property type="entry name" value="N-terminal domain of ligase-like"/>
    <property type="match status" value="1"/>
</dbReference>
<organism evidence="1">
    <name type="scientific">bioreactor metagenome</name>
    <dbReference type="NCBI Taxonomy" id="1076179"/>
    <lineage>
        <taxon>unclassified sequences</taxon>
        <taxon>metagenomes</taxon>
        <taxon>ecological metagenomes</taxon>
    </lineage>
</organism>
<proteinExistence type="predicted"/>
<sequence>MFARYCESKGIRFPRLKFVLSSYEFLSHAHRHLLERVFQVPVYALYGSTETGHLLMETPKRDFHASRETAVLEILNTDERGIGELIVSTLSNPLMPLLRYRIGDLVSFESNAYGTRFVLHGRAADAFQLPDGKRVTVKDVDDCLSETTGILHYQLRQKGMVFQFRYVPDRAAGSIDESRISTLLSQLLEGNELQVQSIDLLMPEGSGKFRLCVPELGR</sequence>
<dbReference type="EMBL" id="VSSQ01032988">
    <property type="protein sequence ID" value="MPM84440.1"/>
    <property type="molecule type" value="Genomic_DNA"/>
</dbReference>
<dbReference type="AlphaFoldDB" id="A0A645D4N0"/>
<evidence type="ECO:0008006" key="2">
    <source>
        <dbReference type="Google" id="ProtNLM"/>
    </source>
</evidence>
<comment type="caution">
    <text evidence="1">The sequence shown here is derived from an EMBL/GenBank/DDBJ whole genome shotgun (WGS) entry which is preliminary data.</text>
</comment>
<accession>A0A645D4N0</accession>
<dbReference type="InterPro" id="IPR053158">
    <property type="entry name" value="CapK_Type1_Caps_Biosynth"/>
</dbReference>
<dbReference type="PANTHER" id="PTHR36932:SF1">
    <property type="entry name" value="CAPSULAR POLYSACCHARIDE BIOSYNTHESIS PROTEIN"/>
    <property type="match status" value="1"/>
</dbReference>
<evidence type="ECO:0000313" key="1">
    <source>
        <dbReference type="EMBL" id="MPM84440.1"/>
    </source>
</evidence>
<dbReference type="SUPFAM" id="SSF56801">
    <property type="entry name" value="Acetyl-CoA synthetase-like"/>
    <property type="match status" value="1"/>
</dbReference>